<protein>
    <submittedName>
        <fullName evidence="2">Uncharacterized protein</fullName>
    </submittedName>
</protein>
<sequence length="74" mass="8653">MDHFNLMGVGNWIGIFTTILIVLCFYFTLTFFQYLKSDEERLVKQSKLAAVICLALGLLIPALYSFYIYNEMMR</sequence>
<evidence type="ECO:0000313" key="3">
    <source>
        <dbReference type="Proteomes" id="UP000254519"/>
    </source>
</evidence>
<accession>A0A380BIU6</accession>
<evidence type="ECO:0000313" key="2">
    <source>
        <dbReference type="EMBL" id="SUJ01744.1"/>
    </source>
</evidence>
<dbReference type="AlphaFoldDB" id="A0A380BIU6"/>
<keyword evidence="3" id="KW-1185">Reference proteome</keyword>
<feature type="transmembrane region" description="Helical" evidence="1">
    <location>
        <begin position="12"/>
        <end position="35"/>
    </location>
</feature>
<dbReference type="EMBL" id="UGYZ01000002">
    <property type="protein sequence ID" value="SUJ01744.1"/>
    <property type="molecule type" value="Genomic_DNA"/>
</dbReference>
<keyword evidence="1" id="KW-0812">Transmembrane</keyword>
<feature type="transmembrane region" description="Helical" evidence="1">
    <location>
        <begin position="47"/>
        <end position="69"/>
    </location>
</feature>
<reference evidence="2 3" key="1">
    <citation type="submission" date="2018-06" db="EMBL/GenBank/DDBJ databases">
        <authorList>
            <consortium name="Pathogen Informatics"/>
            <person name="Doyle S."/>
        </authorList>
    </citation>
    <scope>NUCLEOTIDE SEQUENCE [LARGE SCALE GENOMIC DNA]</scope>
    <source>
        <strain evidence="3">ATCC 11859 / DSM 33 / NCIB 8841 / NCTC 4822</strain>
    </source>
</reference>
<evidence type="ECO:0000256" key="1">
    <source>
        <dbReference type="SAM" id="Phobius"/>
    </source>
</evidence>
<gene>
    <name evidence="2" type="ORF">NCTC4822_01190</name>
</gene>
<keyword evidence="1" id="KW-1133">Transmembrane helix</keyword>
<organism evidence="2 3">
    <name type="scientific">Sporosarcina pasteurii</name>
    <name type="common">Bacillus pasteurii</name>
    <dbReference type="NCBI Taxonomy" id="1474"/>
    <lineage>
        <taxon>Bacteria</taxon>
        <taxon>Bacillati</taxon>
        <taxon>Bacillota</taxon>
        <taxon>Bacilli</taxon>
        <taxon>Bacillales</taxon>
        <taxon>Caryophanaceae</taxon>
        <taxon>Sporosarcina</taxon>
    </lineage>
</organism>
<name>A0A380BIU6_SPOPA</name>
<dbReference type="RefSeq" id="WP_243835766.1">
    <property type="nucleotide sequence ID" value="NZ_CP038012.1"/>
</dbReference>
<keyword evidence="1" id="KW-0472">Membrane</keyword>
<dbReference type="Proteomes" id="UP000254519">
    <property type="component" value="Unassembled WGS sequence"/>
</dbReference>
<proteinExistence type="predicted"/>